<dbReference type="EMBL" id="CAJNOI010003908">
    <property type="protein sequence ID" value="CAF1532585.1"/>
    <property type="molecule type" value="Genomic_DNA"/>
</dbReference>
<accession>A0A816EUV3</accession>
<dbReference type="Proteomes" id="UP000663832">
    <property type="component" value="Unassembled WGS sequence"/>
</dbReference>
<dbReference type="InterPro" id="IPR036770">
    <property type="entry name" value="Ankyrin_rpt-contain_sf"/>
</dbReference>
<dbReference type="InterPro" id="IPR002110">
    <property type="entry name" value="Ankyrin_rpt"/>
</dbReference>
<comment type="caution">
    <text evidence="5">The sequence shown here is derived from an EMBL/GenBank/DDBJ whole genome shotgun (WGS) entry which is preliminary data.</text>
</comment>
<evidence type="ECO:0000313" key="5">
    <source>
        <dbReference type="EMBL" id="CAF1654229.1"/>
    </source>
</evidence>
<dbReference type="PANTHER" id="PTHR24171:SF8">
    <property type="entry name" value="BRCA1-ASSOCIATED RING DOMAIN PROTEIN 1"/>
    <property type="match status" value="1"/>
</dbReference>
<dbReference type="Pfam" id="PF12796">
    <property type="entry name" value="Ank_2"/>
    <property type="match status" value="1"/>
</dbReference>
<dbReference type="AlphaFoldDB" id="A0A816EUV3"/>
<dbReference type="GO" id="GO:0004842">
    <property type="term" value="F:ubiquitin-protein transferase activity"/>
    <property type="evidence" value="ECO:0007669"/>
    <property type="project" value="TreeGrafter"/>
</dbReference>
<keyword evidence="1" id="KW-0677">Repeat</keyword>
<evidence type="ECO:0000256" key="1">
    <source>
        <dbReference type="ARBA" id="ARBA00022737"/>
    </source>
</evidence>
<dbReference type="PROSITE" id="PS50088">
    <property type="entry name" value="ANK_REPEAT"/>
    <property type="match status" value="1"/>
</dbReference>
<reference evidence="5" key="1">
    <citation type="submission" date="2021-02" db="EMBL/GenBank/DDBJ databases">
        <authorList>
            <person name="Nowell W R."/>
        </authorList>
    </citation>
    <scope>NUCLEOTIDE SEQUENCE</scope>
</reference>
<proteinExistence type="predicted"/>
<dbReference type="GO" id="GO:0031436">
    <property type="term" value="C:BRCA1-BARD1 complex"/>
    <property type="evidence" value="ECO:0007669"/>
    <property type="project" value="TreeGrafter"/>
</dbReference>
<keyword evidence="6" id="KW-1185">Reference proteome</keyword>
<gene>
    <name evidence="4" type="ORF">BJG266_LOCUS45014</name>
    <name evidence="5" type="ORF">QVE165_LOCUS61987</name>
</gene>
<dbReference type="PROSITE" id="PS50297">
    <property type="entry name" value="ANK_REP_REGION"/>
    <property type="match status" value="1"/>
</dbReference>
<sequence length="395" mass="44512">MGVCMSNRNLIPARNPGQASAFYWACRNGDMATVEKMLPNLTYEEVNQIEPNGSTALHAASFYDQPGIVRLLLASGCSRTVLNYNGMTAFQEAATDRIRVLFNRPTSNRFLDEQLTNSFQLVTEQGDNVEMKDGIPDDWFKGHISADSAHEAQLMIAMANSSNPLKQIVKNRTEIESTQTLNELVSTAVPQQHKHYKYISDLKEKFLNKMGISHLLTMYTLETPFYNTLQTEADSFTVLLYFHLNELQDRAFQGWAYRGGTMSQSDISAYRWALTRDDYVLETRTVQSMSLKKKVAQEFAEGAASKDKQTDRHLVLLTFNFPQKCPTAINLTRISETLPCLSAYGHEEEVTLLPFTLFSVKDIKTDSNSGQYRIALTNVPTPKTSLLAAMKHVES</sequence>
<evidence type="ECO:0000256" key="2">
    <source>
        <dbReference type="ARBA" id="ARBA00023043"/>
    </source>
</evidence>
<dbReference type="Gene3D" id="1.25.40.20">
    <property type="entry name" value="Ankyrin repeat-containing domain"/>
    <property type="match status" value="1"/>
</dbReference>
<name>A0A816EUV3_9BILA</name>
<dbReference type="Proteomes" id="UP000663877">
    <property type="component" value="Unassembled WGS sequence"/>
</dbReference>
<dbReference type="Gene3D" id="3.90.176.10">
    <property type="entry name" value="Toxin ADP-ribosyltransferase, Chain A, domain 1"/>
    <property type="match status" value="1"/>
</dbReference>
<dbReference type="SUPFAM" id="SSF48403">
    <property type="entry name" value="Ankyrin repeat"/>
    <property type="match status" value="1"/>
</dbReference>
<feature type="repeat" description="ANK" evidence="3">
    <location>
        <begin position="52"/>
        <end position="84"/>
    </location>
</feature>
<protein>
    <submittedName>
        <fullName evidence="5">Uncharacterized protein</fullName>
    </submittedName>
</protein>
<keyword evidence="2 3" id="KW-0040">ANK repeat</keyword>
<dbReference type="PANTHER" id="PTHR24171">
    <property type="entry name" value="ANKYRIN REPEAT DOMAIN-CONTAINING PROTEIN 39-RELATED"/>
    <property type="match status" value="1"/>
</dbReference>
<dbReference type="GO" id="GO:0070531">
    <property type="term" value="C:BRCA1-A complex"/>
    <property type="evidence" value="ECO:0007669"/>
    <property type="project" value="TreeGrafter"/>
</dbReference>
<dbReference type="GO" id="GO:0085020">
    <property type="term" value="P:protein K6-linked ubiquitination"/>
    <property type="evidence" value="ECO:0007669"/>
    <property type="project" value="TreeGrafter"/>
</dbReference>
<organism evidence="5 6">
    <name type="scientific">Adineta steineri</name>
    <dbReference type="NCBI Taxonomy" id="433720"/>
    <lineage>
        <taxon>Eukaryota</taxon>
        <taxon>Metazoa</taxon>
        <taxon>Spiralia</taxon>
        <taxon>Gnathifera</taxon>
        <taxon>Rotifera</taxon>
        <taxon>Eurotatoria</taxon>
        <taxon>Bdelloidea</taxon>
        <taxon>Adinetida</taxon>
        <taxon>Adinetidae</taxon>
        <taxon>Adineta</taxon>
    </lineage>
</organism>
<dbReference type="SMART" id="SM00248">
    <property type="entry name" value="ANK"/>
    <property type="match status" value="2"/>
</dbReference>
<dbReference type="OrthoDB" id="10015809at2759"/>
<evidence type="ECO:0000256" key="3">
    <source>
        <dbReference type="PROSITE-ProRule" id="PRU00023"/>
    </source>
</evidence>
<dbReference type="EMBL" id="CAJNOM010004275">
    <property type="protein sequence ID" value="CAF1654229.1"/>
    <property type="molecule type" value="Genomic_DNA"/>
</dbReference>
<evidence type="ECO:0000313" key="4">
    <source>
        <dbReference type="EMBL" id="CAF1532585.1"/>
    </source>
</evidence>
<evidence type="ECO:0000313" key="6">
    <source>
        <dbReference type="Proteomes" id="UP000663832"/>
    </source>
</evidence>